<dbReference type="InterPro" id="IPR000340">
    <property type="entry name" value="Dual-sp_phosphatase_cat-dom"/>
</dbReference>
<name>A0A6P6J9M7_CARAU</name>
<dbReference type="AlphaFoldDB" id="A0A6P6J9M7"/>
<feature type="domain" description="Tyrosine-protein phosphatase" evidence="4">
    <location>
        <begin position="256"/>
        <end position="421"/>
    </location>
</feature>
<evidence type="ECO:0000313" key="7">
    <source>
        <dbReference type="RefSeq" id="XP_026056113.1"/>
    </source>
</evidence>
<dbReference type="RefSeq" id="XP_026056113.1">
    <property type="nucleotide sequence ID" value="XM_026200328.1"/>
</dbReference>
<gene>
    <name evidence="7" type="primary">LOC113041672</name>
</gene>
<feature type="domain" description="Tyrosine specific protein phosphatases" evidence="5">
    <location>
        <begin position="342"/>
        <end position="400"/>
    </location>
</feature>
<comment type="similarity">
    <text evidence="1">Belongs to the protein-tyrosine phosphatase family. Non-receptor class dual specificity subfamily.</text>
</comment>
<dbReference type="InterPro" id="IPR020422">
    <property type="entry name" value="TYR_PHOSPHATASE_DUAL_dom"/>
</dbReference>
<sequence>MITPDTVSIVAREVRLEVYLNGVFYTGDSCFALDGKDVQLELEITDAIYDLLGFSGNQEIDVKLQVMTDDHISVSSCSPGEMHVQLETDENEHMSVCEVKDLQLEMNRNSISELKSPEPVSEDESDPVPAGASGEQALDDEENRSTESTGGWMFEEMSAFFQTNTMNAVGEPEEDLIDPKESQCVPDPSVPEPELEMDLVSKEQLCMTEPKVDLVEPAVPEPEAQVTSDLSRLENHIPLSVFQLEDRLRECTLSKTPVSEVWPRVFIGNEETARDRDKLKEMGITHILNAAAPKKNLKFLLGMAREKDLLGTVNTGSRYYRGLQITYCGLPSSYRHCSDISEYFIPAAKFIDKALRNPMSKVLIHCTQGLSHSVTLFLAYLMICHDMMVEEAIDHVMKVRRIRPWFGHLRKLLFLNAELVLQRKLKLQGKEPERKRQKWQIKTK</sequence>
<dbReference type="CDD" id="cd14515">
    <property type="entry name" value="DUSP3-like"/>
    <property type="match status" value="1"/>
</dbReference>
<dbReference type="GO" id="GO:0043409">
    <property type="term" value="P:negative regulation of MAPK cascade"/>
    <property type="evidence" value="ECO:0007669"/>
    <property type="project" value="TreeGrafter"/>
</dbReference>
<dbReference type="PRINTS" id="PR01908">
    <property type="entry name" value="ADSPHPHTASE"/>
</dbReference>
<evidence type="ECO:0000256" key="1">
    <source>
        <dbReference type="ARBA" id="ARBA00008601"/>
    </source>
</evidence>
<protein>
    <submittedName>
        <fullName evidence="7">Protein phosphatase Slingshot-like</fullName>
    </submittedName>
</protein>
<keyword evidence="6" id="KW-1185">Reference proteome</keyword>
<dbReference type="KEGG" id="caua:113041672"/>
<feature type="region of interest" description="Disordered" evidence="3">
    <location>
        <begin position="112"/>
        <end position="148"/>
    </location>
</feature>
<feature type="active site" description="Phosphocysteine intermediate" evidence="2">
    <location>
        <position position="366"/>
    </location>
</feature>
<dbReference type="InterPro" id="IPR020405">
    <property type="entry name" value="Atypical_DUSP_subfamA"/>
</dbReference>
<dbReference type="SUPFAM" id="SSF52799">
    <property type="entry name" value="(Phosphotyrosine protein) phosphatases II"/>
    <property type="match status" value="1"/>
</dbReference>
<accession>A0A6P6J9M7</accession>
<dbReference type="GO" id="GO:0033549">
    <property type="term" value="F:MAP kinase phosphatase activity"/>
    <property type="evidence" value="ECO:0007669"/>
    <property type="project" value="TreeGrafter"/>
</dbReference>
<dbReference type="PROSITE" id="PS50054">
    <property type="entry name" value="TYR_PHOSPHATASE_DUAL"/>
    <property type="match status" value="1"/>
</dbReference>
<dbReference type="PROSITE" id="PS50056">
    <property type="entry name" value="TYR_PHOSPHATASE_2"/>
    <property type="match status" value="1"/>
</dbReference>
<dbReference type="PANTHER" id="PTHR45682">
    <property type="entry name" value="AGAP008228-PA"/>
    <property type="match status" value="1"/>
</dbReference>
<dbReference type="InterPro" id="IPR000387">
    <property type="entry name" value="Tyr_Pase_dom"/>
</dbReference>
<evidence type="ECO:0000259" key="4">
    <source>
        <dbReference type="PROSITE" id="PS50054"/>
    </source>
</evidence>
<evidence type="ECO:0000256" key="3">
    <source>
        <dbReference type="SAM" id="MobiDB-lite"/>
    </source>
</evidence>
<dbReference type="SMART" id="SM00195">
    <property type="entry name" value="DSPc"/>
    <property type="match status" value="1"/>
</dbReference>
<evidence type="ECO:0000256" key="2">
    <source>
        <dbReference type="PIRSR" id="PIRSR620405-1"/>
    </source>
</evidence>
<dbReference type="GO" id="GO:0008138">
    <property type="term" value="F:protein tyrosine/serine/threonine phosphatase activity"/>
    <property type="evidence" value="ECO:0007669"/>
    <property type="project" value="InterPro"/>
</dbReference>
<dbReference type="Gene3D" id="3.90.190.10">
    <property type="entry name" value="Protein tyrosine phosphatase superfamily"/>
    <property type="match status" value="1"/>
</dbReference>
<dbReference type="OrthoDB" id="8776410at2759"/>
<dbReference type="PANTHER" id="PTHR45682:SF3">
    <property type="entry name" value="DUAL SPECIFICITY PROTEIN PHOSPHATASE"/>
    <property type="match status" value="1"/>
</dbReference>
<proteinExistence type="inferred from homology"/>
<dbReference type="GO" id="GO:0005737">
    <property type="term" value="C:cytoplasm"/>
    <property type="evidence" value="ECO:0007669"/>
    <property type="project" value="TreeGrafter"/>
</dbReference>
<dbReference type="Proteomes" id="UP000515129">
    <property type="component" value="Chromosome 23"/>
</dbReference>
<dbReference type="InterPro" id="IPR029021">
    <property type="entry name" value="Prot-tyrosine_phosphatase-like"/>
</dbReference>
<evidence type="ECO:0000259" key="5">
    <source>
        <dbReference type="PROSITE" id="PS50056"/>
    </source>
</evidence>
<organism evidence="6 7">
    <name type="scientific">Carassius auratus</name>
    <name type="common">Goldfish</name>
    <dbReference type="NCBI Taxonomy" id="7957"/>
    <lineage>
        <taxon>Eukaryota</taxon>
        <taxon>Metazoa</taxon>
        <taxon>Chordata</taxon>
        <taxon>Craniata</taxon>
        <taxon>Vertebrata</taxon>
        <taxon>Euteleostomi</taxon>
        <taxon>Actinopterygii</taxon>
        <taxon>Neopterygii</taxon>
        <taxon>Teleostei</taxon>
        <taxon>Ostariophysi</taxon>
        <taxon>Cypriniformes</taxon>
        <taxon>Cyprinidae</taxon>
        <taxon>Cyprininae</taxon>
        <taxon>Carassius</taxon>
    </lineage>
</organism>
<dbReference type="GeneID" id="113041672"/>
<evidence type="ECO:0000313" key="6">
    <source>
        <dbReference type="Proteomes" id="UP000515129"/>
    </source>
</evidence>
<reference evidence="7" key="1">
    <citation type="submission" date="2025-08" db="UniProtKB">
        <authorList>
            <consortium name="RefSeq"/>
        </authorList>
    </citation>
    <scope>IDENTIFICATION</scope>
    <source>
        <strain evidence="7">Wakin</strain>
        <tissue evidence="7">Muscle</tissue>
    </source>
</reference>
<dbReference type="Pfam" id="PF00782">
    <property type="entry name" value="DSPc"/>
    <property type="match status" value="1"/>
</dbReference>